<dbReference type="SUPFAM" id="SSF53335">
    <property type="entry name" value="S-adenosyl-L-methionine-dependent methyltransferases"/>
    <property type="match status" value="1"/>
</dbReference>
<comment type="similarity">
    <text evidence="4">Belongs to the protein N5-glutamine methyltransferase family. PrmC subfamily.</text>
</comment>
<evidence type="ECO:0000256" key="2">
    <source>
        <dbReference type="ARBA" id="ARBA00022679"/>
    </source>
</evidence>
<dbReference type="NCBIfam" id="TIGR03534">
    <property type="entry name" value="RF_mod_PrmC"/>
    <property type="match status" value="1"/>
</dbReference>
<feature type="binding site" evidence="4">
    <location>
        <position position="201"/>
    </location>
    <ligand>
        <name>S-adenosyl-L-methionine</name>
        <dbReference type="ChEBI" id="CHEBI:59789"/>
    </ligand>
</feature>
<feature type="domain" description="Methyltransferase" evidence="5">
    <location>
        <begin position="122"/>
        <end position="258"/>
    </location>
</feature>
<dbReference type="GO" id="GO:0102559">
    <property type="term" value="F:peptide chain release factor N(5)-glutamine methyltransferase activity"/>
    <property type="evidence" value="ECO:0007669"/>
    <property type="project" value="UniProtKB-EC"/>
</dbReference>
<dbReference type="InterPro" id="IPR025714">
    <property type="entry name" value="Methyltranfer_dom"/>
</dbReference>
<dbReference type="NCBIfam" id="TIGR00536">
    <property type="entry name" value="hemK_fam"/>
    <property type="match status" value="1"/>
</dbReference>
<evidence type="ECO:0000256" key="4">
    <source>
        <dbReference type="HAMAP-Rule" id="MF_02126"/>
    </source>
</evidence>
<dbReference type="Pfam" id="PF13847">
    <property type="entry name" value="Methyltransf_31"/>
    <property type="match status" value="1"/>
</dbReference>
<keyword evidence="3 4" id="KW-0949">S-adenosyl-L-methionine</keyword>
<gene>
    <name evidence="4" type="primary">prmC</name>
    <name evidence="7" type="ordered locus">Ctha_0087</name>
</gene>
<dbReference type="EMBL" id="CP001100">
    <property type="protein sequence ID" value="ACF12558.1"/>
    <property type="molecule type" value="Genomic_DNA"/>
</dbReference>
<dbReference type="Gene3D" id="3.40.50.150">
    <property type="entry name" value="Vaccinia Virus protein VP39"/>
    <property type="match status" value="1"/>
</dbReference>
<sequence>MSQSQNWTVLSLLKASSDFFAQKNIDDARLNAELLLAHTLNLKRMDLYLKFDMPVTEQERQTFRELCKRRLEGEPVQYIIGNQDFFGLTLDVDSRVLIPRPETELLVEEALNSLSQLDFGDEKIKILDIGTGSGCIALAFASQLSNAEILAVDVSSEALALAKQNSEKNKLKSEVRFLNIDMLSAHFYDEVPGSYHLIISNPPYIPIAERDSLQVEVRNFEPAIALFVQQGFEFYEKIAQEAARLLKPNGLLCFELHADGATKVNIILKKNGFEQIRFVQDYAGFSRIAIASNS</sequence>
<dbReference type="GO" id="GO:0032259">
    <property type="term" value="P:methylation"/>
    <property type="evidence" value="ECO:0007669"/>
    <property type="project" value="UniProtKB-KW"/>
</dbReference>
<dbReference type="CDD" id="cd02440">
    <property type="entry name" value="AdoMet_MTases"/>
    <property type="match status" value="1"/>
</dbReference>
<dbReference type="RefSeq" id="WP_012498642.1">
    <property type="nucleotide sequence ID" value="NC_011026.1"/>
</dbReference>
<dbReference type="STRING" id="517418.Ctha_0087"/>
<dbReference type="InterPro" id="IPR040758">
    <property type="entry name" value="PrmC_N"/>
</dbReference>
<name>B3QSG7_CHLT3</name>
<dbReference type="AlphaFoldDB" id="B3QSG7"/>
<dbReference type="PANTHER" id="PTHR18895">
    <property type="entry name" value="HEMK METHYLTRANSFERASE"/>
    <property type="match status" value="1"/>
</dbReference>
<evidence type="ECO:0000313" key="8">
    <source>
        <dbReference type="Proteomes" id="UP000001208"/>
    </source>
</evidence>
<dbReference type="Pfam" id="PF17827">
    <property type="entry name" value="PrmC_N"/>
    <property type="match status" value="1"/>
</dbReference>
<dbReference type="PANTHER" id="PTHR18895:SF74">
    <property type="entry name" value="MTRF1L RELEASE FACTOR GLUTAMINE METHYLTRANSFERASE"/>
    <property type="match status" value="1"/>
</dbReference>
<dbReference type="KEGG" id="cts:Ctha_0087"/>
<dbReference type="InterPro" id="IPR029063">
    <property type="entry name" value="SAM-dependent_MTases_sf"/>
</dbReference>
<evidence type="ECO:0000313" key="7">
    <source>
        <dbReference type="EMBL" id="ACF12558.1"/>
    </source>
</evidence>
<dbReference type="HOGENOM" id="CLU_018398_3_1_10"/>
<proteinExistence type="inferred from homology"/>
<accession>B3QSG7</accession>
<feature type="binding site" evidence="4">
    <location>
        <position position="153"/>
    </location>
    <ligand>
        <name>S-adenosyl-L-methionine</name>
        <dbReference type="ChEBI" id="CHEBI:59789"/>
    </ligand>
</feature>
<organism evidence="7 8">
    <name type="scientific">Chloroherpeton thalassium (strain ATCC 35110 / GB-78)</name>
    <dbReference type="NCBI Taxonomy" id="517418"/>
    <lineage>
        <taxon>Bacteria</taxon>
        <taxon>Pseudomonadati</taxon>
        <taxon>Chlorobiota</taxon>
        <taxon>Chlorobiia</taxon>
        <taxon>Chlorobiales</taxon>
        <taxon>Chloroherpetonaceae</taxon>
        <taxon>Chloroherpeton</taxon>
    </lineage>
</organism>
<feature type="binding site" evidence="4">
    <location>
        <begin position="201"/>
        <end position="204"/>
    </location>
    <ligand>
        <name>substrate</name>
    </ligand>
</feature>
<dbReference type="HAMAP" id="MF_02126">
    <property type="entry name" value="RF_methyltr_PrmC"/>
    <property type="match status" value="1"/>
</dbReference>
<protein>
    <recommendedName>
        <fullName evidence="4">Release factor glutamine methyltransferase</fullName>
        <shortName evidence="4">RF MTase</shortName>
        <ecNumber evidence="4">2.1.1.297</ecNumber>
    </recommendedName>
    <alternativeName>
        <fullName evidence="4">N5-glutamine methyltransferase PrmC</fullName>
    </alternativeName>
    <alternativeName>
        <fullName evidence="4">Protein-(glutamine-N5) MTase PrmC</fullName>
    </alternativeName>
    <alternativeName>
        <fullName evidence="4">Protein-glutamine N-methyltransferase PrmC</fullName>
    </alternativeName>
</protein>
<dbReference type="PROSITE" id="PS00092">
    <property type="entry name" value="N6_MTASE"/>
    <property type="match status" value="1"/>
</dbReference>
<feature type="binding site" evidence="4">
    <location>
        <begin position="130"/>
        <end position="134"/>
    </location>
    <ligand>
        <name>S-adenosyl-L-methionine</name>
        <dbReference type="ChEBI" id="CHEBI:59789"/>
    </ligand>
</feature>
<dbReference type="InterPro" id="IPR002052">
    <property type="entry name" value="DNA_methylase_N6_adenine_CS"/>
</dbReference>
<reference evidence="7 8" key="1">
    <citation type="submission" date="2008-06" db="EMBL/GenBank/DDBJ databases">
        <title>Complete sequence of Chloroherpeton thalassium ATCC 35110.</title>
        <authorList>
            <consortium name="US DOE Joint Genome Institute"/>
            <person name="Lucas S."/>
            <person name="Copeland A."/>
            <person name="Lapidus A."/>
            <person name="Glavina del Rio T."/>
            <person name="Dalin E."/>
            <person name="Tice H."/>
            <person name="Bruce D."/>
            <person name="Goodwin L."/>
            <person name="Pitluck S."/>
            <person name="Schmutz J."/>
            <person name="Larimer F."/>
            <person name="Land M."/>
            <person name="Hauser L."/>
            <person name="Kyrpides N."/>
            <person name="Mikhailova N."/>
            <person name="Liu Z."/>
            <person name="Li T."/>
            <person name="Zhao F."/>
            <person name="Overmann J."/>
            <person name="Bryant D.A."/>
            <person name="Richardson P."/>
        </authorList>
    </citation>
    <scope>NUCLEOTIDE SEQUENCE [LARGE SCALE GENOMIC DNA]</scope>
    <source>
        <strain evidence="8">ATCC 35110 / GB-78</strain>
    </source>
</reference>
<dbReference type="Proteomes" id="UP000001208">
    <property type="component" value="Chromosome"/>
</dbReference>
<dbReference type="OrthoDB" id="9800643at2"/>
<evidence type="ECO:0000256" key="3">
    <source>
        <dbReference type="ARBA" id="ARBA00022691"/>
    </source>
</evidence>
<dbReference type="eggNOG" id="COG2890">
    <property type="taxonomic scope" value="Bacteria"/>
</dbReference>
<comment type="catalytic activity">
    <reaction evidence="4">
        <text>L-glutaminyl-[peptide chain release factor] + S-adenosyl-L-methionine = N(5)-methyl-L-glutaminyl-[peptide chain release factor] + S-adenosyl-L-homocysteine + H(+)</text>
        <dbReference type="Rhea" id="RHEA:42896"/>
        <dbReference type="Rhea" id="RHEA-COMP:10271"/>
        <dbReference type="Rhea" id="RHEA-COMP:10272"/>
        <dbReference type="ChEBI" id="CHEBI:15378"/>
        <dbReference type="ChEBI" id="CHEBI:30011"/>
        <dbReference type="ChEBI" id="CHEBI:57856"/>
        <dbReference type="ChEBI" id="CHEBI:59789"/>
        <dbReference type="ChEBI" id="CHEBI:61891"/>
        <dbReference type="EC" id="2.1.1.297"/>
    </reaction>
</comment>
<comment type="function">
    <text evidence="4">Methylates the class 1 translation termination release factors RF1/PrfA and RF2/PrfB on the glutamine residue of the universally conserved GGQ motif.</text>
</comment>
<dbReference type="InterPro" id="IPR050320">
    <property type="entry name" value="N5-glutamine_MTase"/>
</dbReference>
<dbReference type="GO" id="GO:0003676">
    <property type="term" value="F:nucleic acid binding"/>
    <property type="evidence" value="ECO:0007669"/>
    <property type="project" value="InterPro"/>
</dbReference>
<comment type="caution">
    <text evidence="4">Lacks conserved residue(s) required for the propagation of feature annotation.</text>
</comment>
<evidence type="ECO:0000256" key="1">
    <source>
        <dbReference type="ARBA" id="ARBA00022603"/>
    </source>
</evidence>
<dbReference type="Gene3D" id="1.10.8.10">
    <property type="entry name" value="DNA helicase RuvA subunit, C-terminal domain"/>
    <property type="match status" value="1"/>
</dbReference>
<evidence type="ECO:0000259" key="5">
    <source>
        <dbReference type="Pfam" id="PF13847"/>
    </source>
</evidence>
<evidence type="ECO:0000259" key="6">
    <source>
        <dbReference type="Pfam" id="PF17827"/>
    </source>
</evidence>
<dbReference type="InterPro" id="IPR019874">
    <property type="entry name" value="RF_methyltr_PrmC"/>
</dbReference>
<keyword evidence="8" id="KW-1185">Reference proteome</keyword>
<keyword evidence="1 4" id="KW-0489">Methyltransferase</keyword>
<feature type="domain" description="Release factor glutamine methyltransferase N-terminal" evidence="6">
    <location>
        <begin position="12"/>
        <end position="81"/>
    </location>
</feature>
<dbReference type="EC" id="2.1.1.297" evidence="4"/>
<keyword evidence="2 4" id="KW-0808">Transferase</keyword>
<dbReference type="InterPro" id="IPR004556">
    <property type="entry name" value="HemK-like"/>
</dbReference>